<organism evidence="3 4">
    <name type="scientific">Coprinellus micaceus</name>
    <name type="common">Glistening ink-cap mushroom</name>
    <name type="synonym">Coprinus micaceus</name>
    <dbReference type="NCBI Taxonomy" id="71717"/>
    <lineage>
        <taxon>Eukaryota</taxon>
        <taxon>Fungi</taxon>
        <taxon>Dikarya</taxon>
        <taxon>Basidiomycota</taxon>
        <taxon>Agaricomycotina</taxon>
        <taxon>Agaricomycetes</taxon>
        <taxon>Agaricomycetidae</taxon>
        <taxon>Agaricales</taxon>
        <taxon>Agaricineae</taxon>
        <taxon>Psathyrellaceae</taxon>
        <taxon>Coprinellus</taxon>
    </lineage>
</organism>
<evidence type="ECO:0000313" key="4">
    <source>
        <dbReference type="Proteomes" id="UP000298030"/>
    </source>
</evidence>
<protein>
    <recommendedName>
        <fullName evidence="2">DUF6533 domain-containing protein</fullName>
    </recommendedName>
</protein>
<feature type="transmembrane region" description="Helical" evidence="1">
    <location>
        <begin position="175"/>
        <end position="197"/>
    </location>
</feature>
<dbReference type="OrthoDB" id="3350812at2759"/>
<evidence type="ECO:0000313" key="3">
    <source>
        <dbReference type="EMBL" id="TEB31077.1"/>
    </source>
</evidence>
<comment type="caution">
    <text evidence="3">The sequence shown here is derived from an EMBL/GenBank/DDBJ whole genome shotgun (WGS) entry which is preliminary data.</text>
</comment>
<feature type="transmembrane region" description="Helical" evidence="1">
    <location>
        <begin position="94"/>
        <end position="115"/>
    </location>
</feature>
<keyword evidence="4" id="KW-1185">Reference proteome</keyword>
<evidence type="ECO:0000259" key="2">
    <source>
        <dbReference type="Pfam" id="PF20151"/>
    </source>
</evidence>
<feature type="domain" description="DUF6533" evidence="2">
    <location>
        <begin position="27"/>
        <end position="71"/>
    </location>
</feature>
<keyword evidence="1" id="KW-0812">Transmembrane</keyword>
<dbReference type="EMBL" id="QPFP01000020">
    <property type="protein sequence ID" value="TEB31077.1"/>
    <property type="molecule type" value="Genomic_DNA"/>
</dbReference>
<feature type="transmembrane region" description="Helical" evidence="1">
    <location>
        <begin position="61"/>
        <end position="82"/>
    </location>
</feature>
<dbReference type="InterPro" id="IPR045340">
    <property type="entry name" value="DUF6533"/>
</dbReference>
<evidence type="ECO:0000256" key="1">
    <source>
        <dbReference type="SAM" id="Phobius"/>
    </source>
</evidence>
<sequence length="331" mass="37261">MADSPEAIQALIAALVEGYRTTKLVNYVTISGYALVVSDFLHTFPDEVRLMWPAPLSFPKVLFFALRYYIFVNSVFSATYSYPTDLSPEECATGFRRITLSSQMVVIVSEVILFFRVYAFSGKNKRLLVWLVCQFIGMHAVAKVYLLVKYIQSVKFIQFPFTEMLCMPAEVDNKLLSYVFALLLASIVTIMLIMLYLAFMKHKNFNNNLLRVFYRDGIYYFVLLSGFAIANIVVNTASPEGGLKYLFINMEVNLHAILATRMILHLRLWAERDRTAAALGSGSGAVGALDYSADPSTLYGSKSKLLSAINFKNRTVDSSFQSSAGYNAHWN</sequence>
<keyword evidence="1" id="KW-0472">Membrane</keyword>
<feature type="transmembrane region" description="Helical" evidence="1">
    <location>
        <begin position="218"/>
        <end position="237"/>
    </location>
</feature>
<name>A0A4Y7TA76_COPMI</name>
<keyword evidence="1" id="KW-1133">Transmembrane helix</keyword>
<dbReference type="AlphaFoldDB" id="A0A4Y7TA76"/>
<dbReference type="Pfam" id="PF20151">
    <property type="entry name" value="DUF6533"/>
    <property type="match status" value="1"/>
</dbReference>
<proteinExistence type="predicted"/>
<dbReference type="Proteomes" id="UP000298030">
    <property type="component" value="Unassembled WGS sequence"/>
</dbReference>
<accession>A0A4Y7TA76</accession>
<gene>
    <name evidence="3" type="ORF">FA13DRAFT_1814165</name>
</gene>
<feature type="transmembrane region" description="Helical" evidence="1">
    <location>
        <begin position="127"/>
        <end position="148"/>
    </location>
</feature>
<reference evidence="3 4" key="1">
    <citation type="journal article" date="2019" name="Nat. Ecol. Evol.">
        <title>Megaphylogeny resolves global patterns of mushroom evolution.</title>
        <authorList>
            <person name="Varga T."/>
            <person name="Krizsan K."/>
            <person name="Foldi C."/>
            <person name="Dima B."/>
            <person name="Sanchez-Garcia M."/>
            <person name="Sanchez-Ramirez S."/>
            <person name="Szollosi G.J."/>
            <person name="Szarkandi J.G."/>
            <person name="Papp V."/>
            <person name="Albert L."/>
            <person name="Andreopoulos W."/>
            <person name="Angelini C."/>
            <person name="Antonin V."/>
            <person name="Barry K.W."/>
            <person name="Bougher N.L."/>
            <person name="Buchanan P."/>
            <person name="Buyck B."/>
            <person name="Bense V."/>
            <person name="Catcheside P."/>
            <person name="Chovatia M."/>
            <person name="Cooper J."/>
            <person name="Damon W."/>
            <person name="Desjardin D."/>
            <person name="Finy P."/>
            <person name="Geml J."/>
            <person name="Haridas S."/>
            <person name="Hughes K."/>
            <person name="Justo A."/>
            <person name="Karasinski D."/>
            <person name="Kautmanova I."/>
            <person name="Kiss B."/>
            <person name="Kocsube S."/>
            <person name="Kotiranta H."/>
            <person name="LaButti K.M."/>
            <person name="Lechner B.E."/>
            <person name="Liimatainen K."/>
            <person name="Lipzen A."/>
            <person name="Lukacs Z."/>
            <person name="Mihaltcheva S."/>
            <person name="Morgado L.N."/>
            <person name="Niskanen T."/>
            <person name="Noordeloos M.E."/>
            <person name="Ohm R.A."/>
            <person name="Ortiz-Santana B."/>
            <person name="Ovrebo C."/>
            <person name="Racz N."/>
            <person name="Riley R."/>
            <person name="Savchenko A."/>
            <person name="Shiryaev A."/>
            <person name="Soop K."/>
            <person name="Spirin V."/>
            <person name="Szebenyi C."/>
            <person name="Tomsovsky M."/>
            <person name="Tulloss R.E."/>
            <person name="Uehling J."/>
            <person name="Grigoriev I.V."/>
            <person name="Vagvolgyi C."/>
            <person name="Papp T."/>
            <person name="Martin F.M."/>
            <person name="Miettinen O."/>
            <person name="Hibbett D.S."/>
            <person name="Nagy L.G."/>
        </authorList>
    </citation>
    <scope>NUCLEOTIDE SEQUENCE [LARGE SCALE GENOMIC DNA]</scope>
    <source>
        <strain evidence="3 4">FP101781</strain>
    </source>
</reference>